<feature type="transmembrane region" description="Helical" evidence="1">
    <location>
        <begin position="41"/>
        <end position="67"/>
    </location>
</feature>
<dbReference type="RefSeq" id="WP_188566309.1">
    <property type="nucleotide sequence ID" value="NZ_BMED01000002.1"/>
</dbReference>
<evidence type="ECO:0000256" key="1">
    <source>
        <dbReference type="SAM" id="Phobius"/>
    </source>
</evidence>
<organism evidence="2 3">
    <name type="scientific">Undibacterium terreum</name>
    <dbReference type="NCBI Taxonomy" id="1224302"/>
    <lineage>
        <taxon>Bacteria</taxon>
        <taxon>Pseudomonadati</taxon>
        <taxon>Pseudomonadota</taxon>
        <taxon>Betaproteobacteria</taxon>
        <taxon>Burkholderiales</taxon>
        <taxon>Oxalobacteraceae</taxon>
        <taxon>Undibacterium</taxon>
    </lineage>
</organism>
<name>A0A916UKA9_9BURK</name>
<keyword evidence="3" id="KW-1185">Reference proteome</keyword>
<reference evidence="2" key="2">
    <citation type="submission" date="2020-09" db="EMBL/GenBank/DDBJ databases">
        <authorList>
            <person name="Sun Q."/>
            <person name="Zhou Y."/>
        </authorList>
    </citation>
    <scope>NUCLEOTIDE SEQUENCE</scope>
    <source>
        <strain evidence="2">CGMCC 1.10998</strain>
    </source>
</reference>
<comment type="caution">
    <text evidence="2">The sequence shown here is derived from an EMBL/GenBank/DDBJ whole genome shotgun (WGS) entry which is preliminary data.</text>
</comment>
<gene>
    <name evidence="2" type="ORF">GCM10011396_24350</name>
</gene>
<dbReference type="EMBL" id="BMED01000002">
    <property type="protein sequence ID" value="GGC76216.1"/>
    <property type="molecule type" value="Genomic_DNA"/>
</dbReference>
<protein>
    <recommendedName>
        <fullName evidence="4">Holin-X, holin superfamily III</fullName>
    </recommendedName>
</protein>
<dbReference type="Pfam" id="PF07332">
    <property type="entry name" value="Phage_holin_3_6"/>
    <property type="match status" value="1"/>
</dbReference>
<dbReference type="InterPro" id="IPR009937">
    <property type="entry name" value="Phage_holin_3_6"/>
</dbReference>
<keyword evidence="1" id="KW-1133">Transmembrane helix</keyword>
<keyword evidence="1" id="KW-0472">Membrane</keyword>
<dbReference type="Proteomes" id="UP000637423">
    <property type="component" value="Unassembled WGS sequence"/>
</dbReference>
<keyword evidence="1" id="KW-0812">Transmembrane</keyword>
<feature type="transmembrane region" description="Helical" evidence="1">
    <location>
        <begin position="73"/>
        <end position="92"/>
    </location>
</feature>
<dbReference type="AlphaFoldDB" id="A0A916UKA9"/>
<evidence type="ECO:0008006" key="4">
    <source>
        <dbReference type="Google" id="ProtNLM"/>
    </source>
</evidence>
<evidence type="ECO:0000313" key="2">
    <source>
        <dbReference type="EMBL" id="GGC76216.1"/>
    </source>
</evidence>
<sequence>MFETIDRAKQIGVLGLERIGDYLELLRIELEMQAQDVGERVLGFAVTGVFALLAFVFLGVAIIVTYWDTGYRITAAWSVFAVYAIAGVVCYLRSRRRTPAESALKLLREELQQDVQLIKDLL</sequence>
<proteinExistence type="predicted"/>
<accession>A0A916UKA9</accession>
<reference evidence="2" key="1">
    <citation type="journal article" date="2014" name="Int. J. Syst. Evol. Microbiol.">
        <title>Complete genome sequence of Corynebacterium casei LMG S-19264T (=DSM 44701T), isolated from a smear-ripened cheese.</title>
        <authorList>
            <consortium name="US DOE Joint Genome Institute (JGI-PGF)"/>
            <person name="Walter F."/>
            <person name="Albersmeier A."/>
            <person name="Kalinowski J."/>
            <person name="Ruckert C."/>
        </authorList>
    </citation>
    <scope>NUCLEOTIDE SEQUENCE</scope>
    <source>
        <strain evidence="2">CGMCC 1.10998</strain>
    </source>
</reference>
<evidence type="ECO:0000313" key="3">
    <source>
        <dbReference type="Proteomes" id="UP000637423"/>
    </source>
</evidence>